<dbReference type="AlphaFoldDB" id="A0A2G1VXA4"/>
<dbReference type="Proteomes" id="UP000225740">
    <property type="component" value="Unassembled WGS sequence"/>
</dbReference>
<sequence length="164" mass="18180">MKPFADLTPDDIRNHPVWEFCNDVESKFGDETVIRPVNAIPVSDLGNRVVGTTLQFANGDSVDGILGNIDLNDHTQTEHFVALTLYRDDGKLFHLARYHDFNIDTHGPNECAAFFGLGIADVFPITYDIGSVAIGVPASIRREIHAQPTRRLDDDELMRMAVSG</sequence>
<dbReference type="GeneID" id="90612284"/>
<keyword evidence="2" id="KW-1185">Reference proteome</keyword>
<organism evidence="1 2">
    <name type="scientific">Rhodopirellula bahusiensis</name>
    <dbReference type="NCBI Taxonomy" id="2014065"/>
    <lineage>
        <taxon>Bacteria</taxon>
        <taxon>Pseudomonadati</taxon>
        <taxon>Planctomycetota</taxon>
        <taxon>Planctomycetia</taxon>
        <taxon>Pirellulales</taxon>
        <taxon>Pirellulaceae</taxon>
        <taxon>Rhodopirellula</taxon>
    </lineage>
</organism>
<dbReference type="RefSeq" id="WP_008659016.1">
    <property type="nucleotide sequence ID" value="NZ_NIZW01000053.1"/>
</dbReference>
<name>A0A2G1VXA4_9BACT</name>
<reference evidence="1 2" key="1">
    <citation type="submission" date="2017-06" db="EMBL/GenBank/DDBJ databases">
        <title>Description of Rhodopirellula bahusiensis sp. nov.</title>
        <authorList>
            <person name="Kizina J."/>
            <person name="Harder J."/>
        </authorList>
    </citation>
    <scope>NUCLEOTIDE SEQUENCE [LARGE SCALE GENOMIC DNA]</scope>
    <source>
        <strain evidence="1 2">SWK21</strain>
    </source>
</reference>
<dbReference type="OrthoDB" id="263363at2"/>
<protein>
    <submittedName>
        <fullName evidence="1">Uncharacterized protein</fullName>
    </submittedName>
</protein>
<evidence type="ECO:0000313" key="2">
    <source>
        <dbReference type="Proteomes" id="UP000225740"/>
    </source>
</evidence>
<dbReference type="EMBL" id="NIZW01000053">
    <property type="protein sequence ID" value="PHQ31406.1"/>
    <property type="molecule type" value="Genomic_DNA"/>
</dbReference>
<evidence type="ECO:0000313" key="1">
    <source>
        <dbReference type="EMBL" id="PHQ31406.1"/>
    </source>
</evidence>
<gene>
    <name evidence="1" type="ORF">CEE69_31300</name>
</gene>
<comment type="caution">
    <text evidence="1">The sequence shown here is derived from an EMBL/GenBank/DDBJ whole genome shotgun (WGS) entry which is preliminary data.</text>
</comment>
<accession>A0A2G1VXA4</accession>
<proteinExistence type="predicted"/>